<proteinExistence type="predicted"/>
<evidence type="ECO:0000313" key="3">
    <source>
        <dbReference type="Proteomes" id="UP001066276"/>
    </source>
</evidence>
<name>A0AAV7QKJ4_PLEWA</name>
<feature type="region of interest" description="Disordered" evidence="1">
    <location>
        <begin position="16"/>
        <end position="49"/>
    </location>
</feature>
<feature type="compositionally biased region" description="Basic and acidic residues" evidence="1">
    <location>
        <begin position="36"/>
        <end position="49"/>
    </location>
</feature>
<organism evidence="2 3">
    <name type="scientific">Pleurodeles waltl</name>
    <name type="common">Iberian ribbed newt</name>
    <dbReference type="NCBI Taxonomy" id="8319"/>
    <lineage>
        <taxon>Eukaryota</taxon>
        <taxon>Metazoa</taxon>
        <taxon>Chordata</taxon>
        <taxon>Craniata</taxon>
        <taxon>Vertebrata</taxon>
        <taxon>Euteleostomi</taxon>
        <taxon>Amphibia</taxon>
        <taxon>Batrachia</taxon>
        <taxon>Caudata</taxon>
        <taxon>Salamandroidea</taxon>
        <taxon>Salamandridae</taxon>
        <taxon>Pleurodelinae</taxon>
        <taxon>Pleurodeles</taxon>
    </lineage>
</organism>
<protein>
    <submittedName>
        <fullName evidence="2">Uncharacterized protein</fullName>
    </submittedName>
</protein>
<dbReference type="EMBL" id="JANPWB010000010">
    <property type="protein sequence ID" value="KAJ1139008.1"/>
    <property type="molecule type" value="Genomic_DNA"/>
</dbReference>
<dbReference type="Proteomes" id="UP001066276">
    <property type="component" value="Chromosome 6"/>
</dbReference>
<accession>A0AAV7QKJ4</accession>
<keyword evidence="3" id="KW-1185">Reference proteome</keyword>
<evidence type="ECO:0000256" key="1">
    <source>
        <dbReference type="SAM" id="MobiDB-lite"/>
    </source>
</evidence>
<comment type="caution">
    <text evidence="2">The sequence shown here is derived from an EMBL/GenBank/DDBJ whole genome shotgun (WGS) entry which is preliminary data.</text>
</comment>
<gene>
    <name evidence="2" type="ORF">NDU88_005386</name>
</gene>
<dbReference type="AlphaFoldDB" id="A0AAV7QKJ4"/>
<evidence type="ECO:0000313" key="2">
    <source>
        <dbReference type="EMBL" id="KAJ1139008.1"/>
    </source>
</evidence>
<reference evidence="2" key="1">
    <citation type="journal article" date="2022" name="bioRxiv">
        <title>Sequencing and chromosome-scale assembly of the giantPleurodeles waltlgenome.</title>
        <authorList>
            <person name="Brown T."/>
            <person name="Elewa A."/>
            <person name="Iarovenko S."/>
            <person name="Subramanian E."/>
            <person name="Araus A.J."/>
            <person name="Petzold A."/>
            <person name="Susuki M."/>
            <person name="Suzuki K.-i.T."/>
            <person name="Hayashi T."/>
            <person name="Toyoda A."/>
            <person name="Oliveira C."/>
            <person name="Osipova E."/>
            <person name="Leigh N.D."/>
            <person name="Simon A."/>
            <person name="Yun M.H."/>
        </authorList>
    </citation>
    <scope>NUCLEOTIDE SEQUENCE</scope>
    <source>
        <strain evidence="2">20211129_DDA</strain>
        <tissue evidence="2">Liver</tissue>
    </source>
</reference>
<sequence>MVRNKGCPLLQVNKMDKYAVPRPAGGTVVPDDAEGGQEKDQGPADEPSRSTKLAAIQELCGSLEPKLDAVTVDVNLLHADLKKVTEKVTNAETVIARYGLPSDAAGDGAAREGTPELVSGAATREVANLGACCEADRGAEGDLRHQLQLKRYKLCALAEQHVRAYA</sequence>